<sequence length="232" mass="24935">MVVKRYPVDKIRNVAVAGHGGTGKTSLVEAMLFAAKAVDRLGRVEDGTTTTDFDPEEIRRKITVNAALAPLEWKDVKLNLIDTPGYPDFIGEVVGALRAVESVLVTVDATAGAEVQTDKVWSLAARERLSRIVVVTRMDRENAAFARVVEGLAERFGRQVVALQWPVGSAGSFSGTIDLVTMTALGPSGPMALDSVPRDVQAAAAEARDRLVEAIAETDDQLTETYLEKGEL</sequence>
<dbReference type="NCBIfam" id="TIGR00231">
    <property type="entry name" value="small_GTP"/>
    <property type="match status" value="1"/>
</dbReference>
<dbReference type="EMBL" id="VBAN01000206">
    <property type="protein sequence ID" value="TMI81496.1"/>
    <property type="molecule type" value="Genomic_DNA"/>
</dbReference>
<dbReference type="Gene3D" id="3.40.50.300">
    <property type="entry name" value="P-loop containing nucleotide triphosphate hydrolases"/>
    <property type="match status" value="1"/>
</dbReference>
<keyword evidence="1" id="KW-0547">Nucleotide-binding</keyword>
<dbReference type="GO" id="GO:0032790">
    <property type="term" value="P:ribosome disassembly"/>
    <property type="evidence" value="ECO:0007669"/>
    <property type="project" value="TreeGrafter"/>
</dbReference>
<dbReference type="InterPro" id="IPR027417">
    <property type="entry name" value="P-loop_NTPase"/>
</dbReference>
<dbReference type="PROSITE" id="PS51722">
    <property type="entry name" value="G_TR_2"/>
    <property type="match status" value="1"/>
</dbReference>
<dbReference type="Pfam" id="PF00009">
    <property type="entry name" value="GTP_EFTU"/>
    <property type="match status" value="1"/>
</dbReference>
<dbReference type="PRINTS" id="PR00315">
    <property type="entry name" value="ELONGATNFCT"/>
</dbReference>
<dbReference type="PANTHER" id="PTHR43261">
    <property type="entry name" value="TRANSLATION ELONGATION FACTOR G-RELATED"/>
    <property type="match status" value="1"/>
</dbReference>
<dbReference type="GO" id="GO:0005525">
    <property type="term" value="F:GTP binding"/>
    <property type="evidence" value="ECO:0007669"/>
    <property type="project" value="UniProtKB-KW"/>
</dbReference>
<comment type="caution">
    <text evidence="4">The sequence shown here is derived from an EMBL/GenBank/DDBJ whole genome shotgun (WGS) entry which is preliminary data.</text>
</comment>
<accession>A0A537JEG4</accession>
<dbReference type="GO" id="GO:0003924">
    <property type="term" value="F:GTPase activity"/>
    <property type="evidence" value="ECO:0007669"/>
    <property type="project" value="InterPro"/>
</dbReference>
<keyword evidence="2" id="KW-0342">GTP-binding</keyword>
<dbReference type="InterPro" id="IPR000795">
    <property type="entry name" value="T_Tr_GTP-bd_dom"/>
</dbReference>
<dbReference type="InterPro" id="IPR005225">
    <property type="entry name" value="Small_GTP-bd"/>
</dbReference>
<evidence type="ECO:0000313" key="5">
    <source>
        <dbReference type="Proteomes" id="UP000318093"/>
    </source>
</evidence>
<feature type="domain" description="Tr-type G" evidence="3">
    <location>
        <begin position="9"/>
        <end position="232"/>
    </location>
</feature>
<organism evidence="4 5">
    <name type="scientific">Candidatus Segetimicrobium genomatis</name>
    <dbReference type="NCBI Taxonomy" id="2569760"/>
    <lineage>
        <taxon>Bacteria</taxon>
        <taxon>Bacillati</taxon>
        <taxon>Candidatus Sysuimicrobiota</taxon>
        <taxon>Candidatus Sysuimicrobiia</taxon>
        <taxon>Candidatus Sysuimicrobiales</taxon>
        <taxon>Candidatus Segetimicrobiaceae</taxon>
        <taxon>Candidatus Segetimicrobium</taxon>
    </lineage>
</organism>
<feature type="non-terminal residue" evidence="4">
    <location>
        <position position="232"/>
    </location>
</feature>
<reference evidence="4 5" key="1">
    <citation type="journal article" date="2019" name="Nat. Microbiol.">
        <title>Mediterranean grassland soil C-N compound turnover is dependent on rainfall and depth, and is mediated by genomically divergent microorganisms.</title>
        <authorList>
            <person name="Diamond S."/>
            <person name="Andeer P.F."/>
            <person name="Li Z."/>
            <person name="Crits-Christoph A."/>
            <person name="Burstein D."/>
            <person name="Anantharaman K."/>
            <person name="Lane K.R."/>
            <person name="Thomas B.C."/>
            <person name="Pan C."/>
            <person name="Northen T.R."/>
            <person name="Banfield J.F."/>
        </authorList>
    </citation>
    <scope>NUCLEOTIDE SEQUENCE [LARGE SCALE GENOMIC DNA]</scope>
    <source>
        <strain evidence="4">NP_6</strain>
    </source>
</reference>
<dbReference type="Proteomes" id="UP000318093">
    <property type="component" value="Unassembled WGS sequence"/>
</dbReference>
<name>A0A537JEG4_9BACT</name>
<evidence type="ECO:0000259" key="3">
    <source>
        <dbReference type="PROSITE" id="PS51722"/>
    </source>
</evidence>
<dbReference type="AlphaFoldDB" id="A0A537JEG4"/>
<dbReference type="PANTHER" id="PTHR43261:SF6">
    <property type="entry name" value="ELONGATION FACTOR G-LIKE PROTEIN"/>
    <property type="match status" value="1"/>
</dbReference>
<evidence type="ECO:0000256" key="2">
    <source>
        <dbReference type="ARBA" id="ARBA00023134"/>
    </source>
</evidence>
<proteinExistence type="predicted"/>
<gene>
    <name evidence="4" type="ORF">E6H03_06940</name>
</gene>
<evidence type="ECO:0000313" key="4">
    <source>
        <dbReference type="EMBL" id="TMI81496.1"/>
    </source>
</evidence>
<dbReference type="SUPFAM" id="SSF52540">
    <property type="entry name" value="P-loop containing nucleoside triphosphate hydrolases"/>
    <property type="match status" value="1"/>
</dbReference>
<protein>
    <submittedName>
        <fullName evidence="4">GTP-binding protein</fullName>
    </submittedName>
</protein>
<evidence type="ECO:0000256" key="1">
    <source>
        <dbReference type="ARBA" id="ARBA00022741"/>
    </source>
</evidence>